<feature type="transmembrane region" description="Helical" evidence="2">
    <location>
        <begin position="119"/>
        <end position="138"/>
    </location>
</feature>
<dbReference type="Proteomes" id="UP000236754">
    <property type="component" value="Unassembled WGS sequence"/>
</dbReference>
<evidence type="ECO:0000256" key="3">
    <source>
        <dbReference type="SAM" id="SignalP"/>
    </source>
</evidence>
<gene>
    <name evidence="4" type="ORF">SAMN05216223_126100</name>
</gene>
<keyword evidence="2" id="KW-0472">Membrane</keyword>
<proteinExistence type="predicted"/>
<evidence type="ECO:0000256" key="2">
    <source>
        <dbReference type="SAM" id="Phobius"/>
    </source>
</evidence>
<feature type="region of interest" description="Disordered" evidence="1">
    <location>
        <begin position="50"/>
        <end position="93"/>
    </location>
</feature>
<name>A0A1H6E4X8_9ACTN</name>
<evidence type="ECO:0000313" key="4">
    <source>
        <dbReference type="EMBL" id="SEG92798.1"/>
    </source>
</evidence>
<reference evidence="4 5" key="1">
    <citation type="submission" date="2016-10" db="EMBL/GenBank/DDBJ databases">
        <authorList>
            <person name="de Groot N.N."/>
        </authorList>
    </citation>
    <scope>NUCLEOTIDE SEQUENCE [LARGE SCALE GENOMIC DNA]</scope>
    <source>
        <strain evidence="4 5">CGMCC 4.2023</strain>
    </source>
</reference>
<feature type="chain" id="PRO_5009296558" evidence="3">
    <location>
        <begin position="36"/>
        <end position="164"/>
    </location>
</feature>
<dbReference type="OrthoDB" id="4327955at2"/>
<feature type="compositionally biased region" description="Low complexity" evidence="1">
    <location>
        <begin position="50"/>
        <end position="74"/>
    </location>
</feature>
<organism evidence="4 5">
    <name type="scientific">Actinacidiphila yanglinensis</name>
    <dbReference type="NCBI Taxonomy" id="310779"/>
    <lineage>
        <taxon>Bacteria</taxon>
        <taxon>Bacillati</taxon>
        <taxon>Actinomycetota</taxon>
        <taxon>Actinomycetes</taxon>
        <taxon>Kitasatosporales</taxon>
        <taxon>Streptomycetaceae</taxon>
        <taxon>Actinacidiphila</taxon>
    </lineage>
</organism>
<keyword evidence="5" id="KW-1185">Reference proteome</keyword>
<dbReference type="RefSeq" id="WP_103890426.1">
    <property type="nucleotide sequence ID" value="NZ_FNVU01000026.1"/>
</dbReference>
<dbReference type="AlphaFoldDB" id="A0A1H6E4X8"/>
<evidence type="ECO:0000313" key="5">
    <source>
        <dbReference type="Proteomes" id="UP000236754"/>
    </source>
</evidence>
<keyword evidence="2" id="KW-1133">Transmembrane helix</keyword>
<protein>
    <submittedName>
        <fullName evidence="4">Uncharacterized protein</fullName>
    </submittedName>
</protein>
<accession>A0A1H6E4X8</accession>
<dbReference type="EMBL" id="FNVU01000026">
    <property type="protein sequence ID" value="SEG92798.1"/>
    <property type="molecule type" value="Genomic_DNA"/>
</dbReference>
<sequence>MEGSRRVGRSGIPRLLAVCALLAGLFLMHGSPAAAAGGCHGAMPSTMAAPMSAGGASGAAPASLPSGGHAPAGHAAGGHEPGSPSWTGPAVRAAAPSMAHGGSCVSTPAREHSALPIDGLVVVVAALAAAGIAELVVVRGRTRRRGPPPPGGRGLLLQVGVART</sequence>
<keyword evidence="2" id="KW-0812">Transmembrane</keyword>
<keyword evidence="3" id="KW-0732">Signal</keyword>
<feature type="signal peptide" evidence="3">
    <location>
        <begin position="1"/>
        <end position="35"/>
    </location>
</feature>
<evidence type="ECO:0000256" key="1">
    <source>
        <dbReference type="SAM" id="MobiDB-lite"/>
    </source>
</evidence>